<reference evidence="2 3" key="1">
    <citation type="submission" date="2024-05" db="EMBL/GenBank/DDBJ databases">
        <title>Haplotype-resolved chromosome-level genome assembly of Huyou (Citrus changshanensis).</title>
        <authorList>
            <person name="Miao C."/>
            <person name="Chen W."/>
            <person name="Wu Y."/>
            <person name="Wang L."/>
            <person name="Zhao S."/>
            <person name="Grierson D."/>
            <person name="Xu C."/>
            <person name="Chen K."/>
        </authorList>
    </citation>
    <scope>NUCLEOTIDE SEQUENCE [LARGE SCALE GENOMIC DNA]</scope>
    <source>
        <strain evidence="2">01-14</strain>
        <tissue evidence="2">Leaf</tissue>
    </source>
</reference>
<dbReference type="Proteomes" id="UP001428341">
    <property type="component" value="Unassembled WGS sequence"/>
</dbReference>
<evidence type="ECO:0000256" key="1">
    <source>
        <dbReference type="SAM" id="MobiDB-lite"/>
    </source>
</evidence>
<comment type="caution">
    <text evidence="2">The sequence shown here is derived from an EMBL/GenBank/DDBJ whole genome shotgun (WGS) entry which is preliminary data.</text>
</comment>
<keyword evidence="3" id="KW-1185">Reference proteome</keyword>
<dbReference type="AlphaFoldDB" id="A0AAP0QP05"/>
<evidence type="ECO:0000313" key="2">
    <source>
        <dbReference type="EMBL" id="KAK9213688.1"/>
    </source>
</evidence>
<name>A0AAP0QP05_9ROSI</name>
<gene>
    <name evidence="2" type="ORF">WN944_005673</name>
</gene>
<dbReference type="EMBL" id="JBCGBO010000003">
    <property type="protein sequence ID" value="KAK9213688.1"/>
    <property type="molecule type" value="Genomic_DNA"/>
</dbReference>
<feature type="region of interest" description="Disordered" evidence="1">
    <location>
        <begin position="103"/>
        <end position="146"/>
    </location>
</feature>
<evidence type="ECO:0000313" key="3">
    <source>
        <dbReference type="Proteomes" id="UP001428341"/>
    </source>
</evidence>
<proteinExistence type="predicted"/>
<accession>A0AAP0QP05</accession>
<sequence length="146" mass="16561">MYSYADLINVFEVFIPQLHLYPNPYNLLNGEAPPSRGVTAARRLHPCRTSSFQLSASPHLVPVRRFSQLLPSRRVHSQKIRSNLLFKTFLFLEKLRESKHLNHEVAMASPESGGDDLPSSEPPPSMNEQPPKRQPQNQPKPAKKAN</sequence>
<organism evidence="2 3">
    <name type="scientific">Citrus x changshan-huyou</name>
    <dbReference type="NCBI Taxonomy" id="2935761"/>
    <lineage>
        <taxon>Eukaryota</taxon>
        <taxon>Viridiplantae</taxon>
        <taxon>Streptophyta</taxon>
        <taxon>Embryophyta</taxon>
        <taxon>Tracheophyta</taxon>
        <taxon>Spermatophyta</taxon>
        <taxon>Magnoliopsida</taxon>
        <taxon>eudicotyledons</taxon>
        <taxon>Gunneridae</taxon>
        <taxon>Pentapetalae</taxon>
        <taxon>rosids</taxon>
        <taxon>malvids</taxon>
        <taxon>Sapindales</taxon>
        <taxon>Rutaceae</taxon>
        <taxon>Aurantioideae</taxon>
        <taxon>Citrus</taxon>
    </lineage>
</organism>
<protein>
    <submittedName>
        <fullName evidence="2">Uncharacterized protein</fullName>
    </submittedName>
</protein>